<evidence type="ECO:0000256" key="2">
    <source>
        <dbReference type="ARBA" id="ARBA00006285"/>
    </source>
</evidence>
<comment type="similarity">
    <text evidence="2">Belongs to the glycosyl hydrolase 20 family.</text>
</comment>
<evidence type="ECO:0000256" key="1">
    <source>
        <dbReference type="ARBA" id="ARBA00001231"/>
    </source>
</evidence>
<dbReference type="Pfam" id="PF03173">
    <property type="entry name" value="CHB_HEX"/>
    <property type="match status" value="1"/>
</dbReference>
<dbReference type="InterPro" id="IPR017853">
    <property type="entry name" value="GH"/>
</dbReference>
<comment type="catalytic activity">
    <reaction evidence="1">
        <text>Hydrolysis of terminal non-reducing N-acetyl-D-hexosamine residues in N-acetyl-beta-D-hexosaminides.</text>
        <dbReference type="EC" id="3.2.1.52"/>
    </reaction>
</comment>
<dbReference type="Gene3D" id="3.20.20.80">
    <property type="entry name" value="Glycosidases"/>
    <property type="match status" value="1"/>
</dbReference>
<dbReference type="Pfam" id="PF03174">
    <property type="entry name" value="CHB_HEX_C"/>
    <property type="match status" value="1"/>
</dbReference>
<dbReference type="InterPro" id="IPR025705">
    <property type="entry name" value="Beta_hexosaminidase_sua/sub"/>
</dbReference>
<dbReference type="InterPro" id="IPR014756">
    <property type="entry name" value="Ig_E-set"/>
</dbReference>
<dbReference type="InterPro" id="IPR004866">
    <property type="entry name" value="CHB/HEX_N_dom"/>
</dbReference>
<dbReference type="Gene3D" id="2.60.40.290">
    <property type="match status" value="1"/>
</dbReference>
<dbReference type="PANTHER" id="PTHR22600:SF57">
    <property type="entry name" value="BETA-N-ACETYLHEXOSAMINIDASE"/>
    <property type="match status" value="1"/>
</dbReference>
<dbReference type="Gene3D" id="3.30.379.10">
    <property type="entry name" value="Chitobiase/beta-hexosaminidase domain 2-like"/>
    <property type="match status" value="1"/>
</dbReference>
<evidence type="ECO:0000256" key="6">
    <source>
        <dbReference type="ARBA" id="ARBA00030512"/>
    </source>
</evidence>
<dbReference type="Pfam" id="PF00728">
    <property type="entry name" value="Glyco_hydro_20"/>
    <property type="match status" value="1"/>
</dbReference>
<accession>A0A8S4NRQ0</accession>
<keyword evidence="11" id="KW-1185">Reference proteome</keyword>
<feature type="domain" description="Chitobiase/beta-hexosaminidases N-terminal" evidence="9">
    <location>
        <begin position="76"/>
        <end position="242"/>
    </location>
</feature>
<feature type="active site" description="Proton donor" evidence="8">
    <location>
        <position position="593"/>
    </location>
</feature>
<evidence type="ECO:0000256" key="4">
    <source>
        <dbReference type="ARBA" id="ARBA00022801"/>
    </source>
</evidence>
<dbReference type="GO" id="GO:0030247">
    <property type="term" value="F:polysaccharide binding"/>
    <property type="evidence" value="ECO:0007669"/>
    <property type="project" value="InterPro"/>
</dbReference>
<dbReference type="Pfam" id="PF02838">
    <property type="entry name" value="Glyco_hydro_20b"/>
    <property type="match status" value="1"/>
</dbReference>
<dbReference type="AlphaFoldDB" id="A0A8S4NRQ0"/>
<comment type="caution">
    <text evidence="10">The sequence shown here is derived from an EMBL/GenBank/DDBJ whole genome shotgun (WGS) entry which is preliminary data.</text>
</comment>
<keyword evidence="4" id="KW-0378">Hydrolase</keyword>
<gene>
    <name evidence="10" type="ORF">OFUS_LOCUS10478</name>
</gene>
<dbReference type="SUPFAM" id="SSF51445">
    <property type="entry name" value="(Trans)glycosidases"/>
    <property type="match status" value="1"/>
</dbReference>
<evidence type="ECO:0000256" key="3">
    <source>
        <dbReference type="ARBA" id="ARBA00012663"/>
    </source>
</evidence>
<dbReference type="SMART" id="SM01081">
    <property type="entry name" value="CHB_HEX"/>
    <property type="match status" value="1"/>
</dbReference>
<dbReference type="PRINTS" id="PR00738">
    <property type="entry name" value="GLHYDRLASE20"/>
</dbReference>
<dbReference type="GO" id="GO:0016020">
    <property type="term" value="C:membrane"/>
    <property type="evidence" value="ECO:0007669"/>
    <property type="project" value="TreeGrafter"/>
</dbReference>
<dbReference type="GO" id="GO:0004563">
    <property type="term" value="F:beta-N-acetylhexosaminidase activity"/>
    <property type="evidence" value="ECO:0007669"/>
    <property type="project" value="UniProtKB-EC"/>
</dbReference>
<evidence type="ECO:0000313" key="10">
    <source>
        <dbReference type="EMBL" id="CAH1784243.1"/>
    </source>
</evidence>
<evidence type="ECO:0000256" key="5">
    <source>
        <dbReference type="ARBA" id="ARBA00023295"/>
    </source>
</evidence>
<dbReference type="InterPro" id="IPR008965">
    <property type="entry name" value="CBM2/CBM3_carb-bd_dom_sf"/>
</dbReference>
<dbReference type="InterPro" id="IPR015882">
    <property type="entry name" value="HEX_bac_N"/>
</dbReference>
<dbReference type="InterPro" id="IPR015883">
    <property type="entry name" value="Glyco_hydro_20_cat"/>
</dbReference>
<proteinExistence type="inferred from homology"/>
<dbReference type="Gene3D" id="2.60.40.10">
    <property type="entry name" value="Immunoglobulins"/>
    <property type="match status" value="1"/>
</dbReference>
<evidence type="ECO:0000256" key="8">
    <source>
        <dbReference type="PIRSR" id="PIRSR625705-1"/>
    </source>
</evidence>
<evidence type="ECO:0000259" key="9">
    <source>
        <dbReference type="SMART" id="SM01081"/>
    </source>
</evidence>
<dbReference type="PANTHER" id="PTHR22600">
    <property type="entry name" value="BETA-HEXOSAMINIDASE"/>
    <property type="match status" value="1"/>
</dbReference>
<dbReference type="SUPFAM" id="SSF81296">
    <property type="entry name" value="E set domains"/>
    <property type="match status" value="1"/>
</dbReference>
<dbReference type="InterPro" id="IPR013783">
    <property type="entry name" value="Ig-like_fold"/>
</dbReference>
<evidence type="ECO:0000313" key="11">
    <source>
        <dbReference type="Proteomes" id="UP000749559"/>
    </source>
</evidence>
<reference evidence="10" key="1">
    <citation type="submission" date="2022-03" db="EMBL/GenBank/DDBJ databases">
        <authorList>
            <person name="Martin C."/>
        </authorList>
    </citation>
    <scope>NUCLEOTIDE SEQUENCE</scope>
</reference>
<dbReference type="SUPFAM" id="SSF55545">
    <property type="entry name" value="beta-N-acetylhexosaminidase-like domain"/>
    <property type="match status" value="1"/>
</dbReference>
<dbReference type="Proteomes" id="UP000749559">
    <property type="component" value="Unassembled WGS sequence"/>
</dbReference>
<dbReference type="EC" id="3.2.1.52" evidence="3"/>
<dbReference type="GO" id="GO:0005975">
    <property type="term" value="P:carbohydrate metabolic process"/>
    <property type="evidence" value="ECO:0007669"/>
    <property type="project" value="InterPro"/>
</dbReference>
<dbReference type="InterPro" id="IPR029018">
    <property type="entry name" value="Hex-like_dom2"/>
</dbReference>
<dbReference type="GO" id="GO:0030203">
    <property type="term" value="P:glycosaminoglycan metabolic process"/>
    <property type="evidence" value="ECO:0007669"/>
    <property type="project" value="TreeGrafter"/>
</dbReference>
<sequence length="952" mass="107893">MRIITTGTVHQMKGNGTDEEYIGVGTVCCWNRDLEIYIVLQHIPYQLMNEMSHDVIMQNIVRSQTTTQETINYIADQLDVKYEVITNLKYRDEFFEQKLTLTNKGDQIITKGNWEIYFYSIRKLEKFSSTVWIELGTSGMRALHVTGTLYKMAPGENFKDLASKASLEAVYKSEAWIVARTDTMPNWYVVADGLVPRTIASTADEGLAFIGPFDTKEKWKRFDFKEGTHERHDRFDAYTPEQRYMMNTISDLRKPGTPVTPTPTESTIDETKLTVSMNTGDWVLVPEPWIYINREASPMRRYVPKVVTTRPTNRYIFVKFGDVTINGKRSTSTDAYSLIVDADANVITITAMSNAAAFYGMQTLEALVDANGQVPKATINDAPRFGYRGVMLEVCRNFQTKETIMKFLDAMSVFKLNALHFGLSNDEGWRVEIPGLEELTTVGATRCHDLDNTRCIMPQLGSGPGSPDPLALGKGSGFYSVADYMEIVEYARHRHIEIRPEFDMPGHAHAPINAMLARYNKLKGSNDTAAKEYLLTDLEDHSNYLSVQHYRDNSVNPCVNSTFTFIEKIIQAMIKVHKDAGHPLKNYIFGGDEVARGTWVNSTACKTMFPGISGSELKERIDEYFVEKTSEVSARYNLSLGGWEDGLMGGDQMPYDISKLKNSAVYAYAWQNPWGDGNEGRAYKLANAGYKVVMSHATHLYFDHPEDPDPRERGYYWATRKTNVSRTFSFMPDRLYDNADYNNNGDVITREDICKTAEVCVPLEKSENIVGMQGQLWLETIRNESQLMNKAFPRMLALAERAWHKAPWEDIQEKNQRENERHRDWEKFANSLGYRDLKRLDDLDIDYHITSPGAIIENGVLKVNTEFPGLPIQYSVDDGFTWTDATSRRGVPSDPINVSGKKVKLVTRSTDMRRTSFEVEVNGGGSSGGTSRCITSSMLLIVTLITLLVKNL</sequence>
<keyword evidence="5" id="KW-0326">Glycosidase</keyword>
<organism evidence="10 11">
    <name type="scientific">Owenia fusiformis</name>
    <name type="common">Polychaete worm</name>
    <dbReference type="NCBI Taxonomy" id="6347"/>
    <lineage>
        <taxon>Eukaryota</taxon>
        <taxon>Metazoa</taxon>
        <taxon>Spiralia</taxon>
        <taxon>Lophotrochozoa</taxon>
        <taxon>Annelida</taxon>
        <taxon>Polychaeta</taxon>
        <taxon>Sedentaria</taxon>
        <taxon>Canalipalpata</taxon>
        <taxon>Sabellida</taxon>
        <taxon>Oweniida</taxon>
        <taxon>Oweniidae</taxon>
        <taxon>Owenia</taxon>
    </lineage>
</organism>
<evidence type="ECO:0000256" key="7">
    <source>
        <dbReference type="ARBA" id="ARBA00033000"/>
    </source>
</evidence>
<dbReference type="EMBL" id="CAIIXF020000005">
    <property type="protein sequence ID" value="CAH1784243.1"/>
    <property type="molecule type" value="Genomic_DNA"/>
</dbReference>
<protein>
    <recommendedName>
        <fullName evidence="3">beta-N-acetylhexosaminidase</fullName>
        <ecNumber evidence="3">3.2.1.52</ecNumber>
    </recommendedName>
    <alternativeName>
        <fullName evidence="6">Beta-N-acetylhexosaminidase</fullName>
    </alternativeName>
    <alternativeName>
        <fullName evidence="7">N-acetyl-beta-glucosaminidase</fullName>
    </alternativeName>
</protein>
<dbReference type="InterPro" id="IPR004867">
    <property type="entry name" value="CHB_C_dom"/>
</dbReference>
<dbReference type="InterPro" id="IPR012291">
    <property type="entry name" value="CBM2_carb-bd_dom_sf"/>
</dbReference>
<dbReference type="OrthoDB" id="428480at2759"/>
<dbReference type="CDD" id="cd02847">
    <property type="entry name" value="E_set_Chitobiase_C"/>
    <property type="match status" value="1"/>
</dbReference>
<dbReference type="SUPFAM" id="SSF49384">
    <property type="entry name" value="Carbohydrate-binding domain"/>
    <property type="match status" value="1"/>
</dbReference>
<name>A0A8S4NRQ0_OWEFU</name>